<keyword evidence="3" id="KW-1185">Reference proteome</keyword>
<dbReference type="AlphaFoldDB" id="A0A017HCJ3"/>
<dbReference type="RefSeq" id="WP_281177601.1">
    <property type="nucleotide sequence ID" value="NZ_KK088637.1"/>
</dbReference>
<dbReference type="EMBL" id="AOSK01000136">
    <property type="protein sequence ID" value="EYD71499.1"/>
    <property type="molecule type" value="Genomic_DNA"/>
</dbReference>
<evidence type="ECO:0000313" key="3">
    <source>
        <dbReference type="Proteomes" id="UP000019666"/>
    </source>
</evidence>
<gene>
    <name evidence="2" type="ORF">Rumeso_04900</name>
</gene>
<name>A0A017HCJ3_9RHOB</name>
<evidence type="ECO:0000256" key="1">
    <source>
        <dbReference type="SAM" id="MobiDB-lite"/>
    </source>
</evidence>
<comment type="caution">
    <text evidence="2">The sequence shown here is derived from an EMBL/GenBank/DDBJ whole genome shotgun (WGS) entry which is preliminary data.</text>
</comment>
<protein>
    <submittedName>
        <fullName evidence="2">Uncharacterized protein</fullName>
    </submittedName>
</protein>
<reference evidence="2 3" key="1">
    <citation type="submission" date="2013-02" db="EMBL/GenBank/DDBJ databases">
        <authorList>
            <person name="Fiebig A."/>
            <person name="Goeker M."/>
            <person name="Klenk H.-P.P."/>
        </authorList>
    </citation>
    <scope>NUCLEOTIDE SEQUENCE [LARGE SCALE GENOMIC DNA]</scope>
    <source>
        <strain evidence="2 3">DSM 19309</strain>
    </source>
</reference>
<accession>A0A017HCJ3</accession>
<evidence type="ECO:0000313" key="2">
    <source>
        <dbReference type="EMBL" id="EYD71499.1"/>
    </source>
</evidence>
<feature type="region of interest" description="Disordered" evidence="1">
    <location>
        <begin position="1"/>
        <end position="42"/>
    </location>
</feature>
<dbReference type="Proteomes" id="UP000019666">
    <property type="component" value="Unassembled WGS sequence"/>
</dbReference>
<sequence length="42" mass="4540">MAKGQKRSNKEIKKPKQTKVAPAAPALFQKGQSDTDGTAKKK</sequence>
<organism evidence="2 3">
    <name type="scientific">Rubellimicrobium mesophilum DSM 19309</name>
    <dbReference type="NCBI Taxonomy" id="442562"/>
    <lineage>
        <taxon>Bacteria</taxon>
        <taxon>Pseudomonadati</taxon>
        <taxon>Pseudomonadota</taxon>
        <taxon>Alphaproteobacteria</taxon>
        <taxon>Rhodobacterales</taxon>
        <taxon>Roseobacteraceae</taxon>
        <taxon>Rubellimicrobium</taxon>
    </lineage>
</organism>
<dbReference type="STRING" id="442562.Rumeso_04900"/>
<dbReference type="HOGENOM" id="CLU_208855_1_1_5"/>
<proteinExistence type="predicted"/>